<sequence length="176" mass="18570">MRGRVLSVARHPAHGSGKDVTDEITLVAGMGVEGDVHYGATLRHESHNPDGPNLRQVHLMSQEMLDALSLKGFALKPGQIGENILTEGIDLPHLPTGSLIRFGSGALVVLTGRRNPCAQLDGIKPGLLAACAERDASGVMWRIGVMAMVVEGGVVRPGAEAILRIPPAPHHPLARV</sequence>
<proteinExistence type="predicted"/>
<accession>A0A840X172</accession>
<reference evidence="2 3" key="1">
    <citation type="submission" date="2020-08" db="EMBL/GenBank/DDBJ databases">
        <title>Genomic Encyclopedia of Type Strains, Phase IV (KMG-IV): sequencing the most valuable type-strain genomes for metagenomic binning, comparative biology and taxonomic classification.</title>
        <authorList>
            <person name="Goeker M."/>
        </authorList>
    </citation>
    <scope>NUCLEOTIDE SEQUENCE [LARGE SCALE GENOMIC DNA]</scope>
    <source>
        <strain evidence="2 3">DSM 103377</strain>
    </source>
</reference>
<feature type="domain" description="MOSC" evidence="1">
    <location>
        <begin position="19"/>
        <end position="164"/>
    </location>
</feature>
<dbReference type="InterPro" id="IPR011037">
    <property type="entry name" value="Pyrv_Knase-like_insert_dom_sf"/>
</dbReference>
<organism evidence="2 3">
    <name type="scientific">Rubricella aquisinus</name>
    <dbReference type="NCBI Taxonomy" id="2028108"/>
    <lineage>
        <taxon>Bacteria</taxon>
        <taxon>Pseudomonadati</taxon>
        <taxon>Pseudomonadota</taxon>
        <taxon>Alphaproteobacteria</taxon>
        <taxon>Rhodobacterales</taxon>
        <taxon>Paracoccaceae</taxon>
        <taxon>Rubricella</taxon>
    </lineage>
</organism>
<evidence type="ECO:0000313" key="2">
    <source>
        <dbReference type="EMBL" id="MBB5515645.1"/>
    </source>
</evidence>
<dbReference type="AlphaFoldDB" id="A0A840X172"/>
<dbReference type="InterPro" id="IPR005302">
    <property type="entry name" value="MoCF_Sase_C"/>
</dbReference>
<dbReference type="EMBL" id="JACIJS010000004">
    <property type="protein sequence ID" value="MBB5515645.1"/>
    <property type="molecule type" value="Genomic_DNA"/>
</dbReference>
<protein>
    <submittedName>
        <fullName evidence="2">MOSC domain-containing protein YiiM</fullName>
    </submittedName>
</protein>
<dbReference type="Proteomes" id="UP000553766">
    <property type="component" value="Unassembled WGS sequence"/>
</dbReference>
<comment type="caution">
    <text evidence="2">The sequence shown here is derived from an EMBL/GenBank/DDBJ whole genome shotgun (WGS) entry which is preliminary data.</text>
</comment>
<dbReference type="GO" id="GO:0030170">
    <property type="term" value="F:pyridoxal phosphate binding"/>
    <property type="evidence" value="ECO:0007669"/>
    <property type="project" value="InterPro"/>
</dbReference>
<dbReference type="GO" id="GO:0003824">
    <property type="term" value="F:catalytic activity"/>
    <property type="evidence" value="ECO:0007669"/>
    <property type="project" value="InterPro"/>
</dbReference>
<keyword evidence="3" id="KW-1185">Reference proteome</keyword>
<gene>
    <name evidence="2" type="ORF">FHS89_001657</name>
</gene>
<dbReference type="PROSITE" id="PS51340">
    <property type="entry name" value="MOSC"/>
    <property type="match status" value="1"/>
</dbReference>
<evidence type="ECO:0000259" key="1">
    <source>
        <dbReference type="PROSITE" id="PS51340"/>
    </source>
</evidence>
<dbReference type="RefSeq" id="WP_343051374.1">
    <property type="nucleotide sequence ID" value="NZ_JACIJS010000004.1"/>
</dbReference>
<dbReference type="InterPro" id="IPR052716">
    <property type="entry name" value="MOSC_domain"/>
</dbReference>
<dbReference type="Pfam" id="PF03473">
    <property type="entry name" value="MOSC"/>
    <property type="match status" value="1"/>
</dbReference>
<dbReference type="GO" id="GO:0030151">
    <property type="term" value="F:molybdenum ion binding"/>
    <property type="evidence" value="ECO:0007669"/>
    <property type="project" value="InterPro"/>
</dbReference>
<name>A0A840X172_9RHOB</name>
<dbReference type="Gene3D" id="2.40.33.20">
    <property type="entry name" value="PK beta-barrel domain-like"/>
    <property type="match status" value="1"/>
</dbReference>
<dbReference type="SUPFAM" id="SSF50800">
    <property type="entry name" value="PK beta-barrel domain-like"/>
    <property type="match status" value="1"/>
</dbReference>
<dbReference type="PANTHER" id="PTHR36930:SF1">
    <property type="entry name" value="MOSC DOMAIN-CONTAINING PROTEIN"/>
    <property type="match status" value="1"/>
</dbReference>
<evidence type="ECO:0000313" key="3">
    <source>
        <dbReference type="Proteomes" id="UP000553766"/>
    </source>
</evidence>
<dbReference type="PANTHER" id="PTHR36930">
    <property type="entry name" value="METAL-SULFUR CLUSTER BIOSYNTHESIS PROTEINS YUAD-RELATED"/>
    <property type="match status" value="1"/>
</dbReference>